<dbReference type="EMBL" id="GDHC01010600">
    <property type="protein sequence ID" value="JAQ08029.1"/>
    <property type="molecule type" value="Transcribed_RNA"/>
</dbReference>
<evidence type="ECO:0000313" key="6">
    <source>
        <dbReference type="EMBL" id="JAQ08029.1"/>
    </source>
</evidence>
<feature type="domain" description="M23ase beta-sheet core" evidence="1">
    <location>
        <begin position="32"/>
        <end position="85"/>
    </location>
</feature>
<evidence type="ECO:0000313" key="5">
    <source>
        <dbReference type="EMBL" id="JAQ05262.1"/>
    </source>
</evidence>
<dbReference type="EMBL" id="GBHO01035098">
    <property type="protein sequence ID" value="JAG08506.1"/>
    <property type="molecule type" value="Transcribed_RNA"/>
</dbReference>
<dbReference type="EMBL" id="GDHC01018106">
    <property type="protein sequence ID" value="JAQ00523.1"/>
    <property type="molecule type" value="Transcribed_RNA"/>
</dbReference>
<dbReference type="Pfam" id="PF01551">
    <property type="entry name" value="Peptidase_M23"/>
    <property type="match status" value="1"/>
</dbReference>
<gene>
    <name evidence="3" type="primary">yebA_1</name>
    <name evidence="2" type="synonym">yebA_0</name>
    <name evidence="3" type="ORF">CM83_8127</name>
    <name evidence="2" type="ORF">CM83_8129</name>
    <name evidence="5" type="ORF">g.16773</name>
    <name evidence="4" type="ORF">g.16777</name>
    <name evidence="6" type="ORF">g.16788</name>
</gene>
<dbReference type="EMBL" id="GBHO01035105">
    <property type="protein sequence ID" value="JAG08499.1"/>
    <property type="molecule type" value="Transcribed_RNA"/>
</dbReference>
<keyword evidence="3" id="KW-0482">Metalloprotease</keyword>
<dbReference type="GO" id="GO:0008237">
    <property type="term" value="F:metallopeptidase activity"/>
    <property type="evidence" value="ECO:0007669"/>
    <property type="project" value="UniProtKB-KW"/>
</dbReference>
<evidence type="ECO:0000313" key="3">
    <source>
        <dbReference type="EMBL" id="JAG08506.1"/>
    </source>
</evidence>
<dbReference type="SUPFAM" id="SSF51261">
    <property type="entry name" value="Duplicated hybrid motif"/>
    <property type="match status" value="1"/>
</dbReference>
<sequence>MQRRWDRKLRTIVEHCQHTLVSETISSLYNLQHDIYVEYVHLQPRTICVHKGQRIHRGDIVGYSGASGFTPEPHVHMQVTVSADKSAPTIPFVLRSRRCQDVYMPYAGLHVSVDGPVQNSTE</sequence>
<keyword evidence="3" id="KW-0378">Hydrolase</keyword>
<evidence type="ECO:0000259" key="1">
    <source>
        <dbReference type="Pfam" id="PF01551"/>
    </source>
</evidence>
<dbReference type="InterPro" id="IPR016047">
    <property type="entry name" value="M23ase_b-sheet_dom"/>
</dbReference>
<accession>A0A0A9WM59</accession>
<dbReference type="AlphaFoldDB" id="A0A0A9WM59"/>
<name>A0A0A9WM59_LYGHE</name>
<dbReference type="InterPro" id="IPR011055">
    <property type="entry name" value="Dup_hybrid_motif"/>
</dbReference>
<proteinExistence type="predicted"/>
<evidence type="ECO:0000313" key="2">
    <source>
        <dbReference type="EMBL" id="JAG08499.1"/>
    </source>
</evidence>
<reference evidence="4" key="3">
    <citation type="journal article" date="2016" name="Gigascience">
        <title>De novo construction of an expanded transcriptome assembly for the western tarnished plant bug, Lygus hesperus.</title>
        <authorList>
            <person name="Tassone E.E."/>
            <person name="Geib S.M."/>
            <person name="Hall B."/>
            <person name="Fabrick J.A."/>
            <person name="Brent C.S."/>
            <person name="Hull J.J."/>
        </authorList>
    </citation>
    <scope>NUCLEOTIDE SEQUENCE</scope>
</reference>
<dbReference type="GO" id="GO:0006508">
    <property type="term" value="P:proteolysis"/>
    <property type="evidence" value="ECO:0007669"/>
    <property type="project" value="UniProtKB-KW"/>
</dbReference>
<dbReference type="Gene3D" id="2.70.70.10">
    <property type="entry name" value="Glucose Permease (Domain IIA)"/>
    <property type="match status" value="1"/>
</dbReference>
<protein>
    <submittedName>
        <fullName evidence="3">Putative metalloprotease yebA</fullName>
    </submittedName>
</protein>
<reference evidence="3" key="1">
    <citation type="journal article" date="2014" name="PLoS ONE">
        <title>Transcriptome-Based Identification of ABC Transporters in the Western Tarnished Plant Bug Lygus hesperus.</title>
        <authorList>
            <person name="Hull J.J."/>
            <person name="Chaney K."/>
            <person name="Geib S.M."/>
            <person name="Fabrick J.A."/>
            <person name="Brent C.S."/>
            <person name="Walsh D."/>
            <person name="Lavine L.C."/>
        </authorList>
    </citation>
    <scope>NUCLEOTIDE SEQUENCE</scope>
</reference>
<dbReference type="CDD" id="cd12797">
    <property type="entry name" value="M23_peptidase"/>
    <property type="match status" value="1"/>
</dbReference>
<evidence type="ECO:0000313" key="4">
    <source>
        <dbReference type="EMBL" id="JAQ00523.1"/>
    </source>
</evidence>
<reference evidence="3" key="2">
    <citation type="submission" date="2014-07" db="EMBL/GenBank/DDBJ databases">
        <authorList>
            <person name="Hull J."/>
        </authorList>
    </citation>
    <scope>NUCLEOTIDE SEQUENCE</scope>
</reference>
<dbReference type="EMBL" id="GDHC01013367">
    <property type="protein sequence ID" value="JAQ05262.1"/>
    <property type="molecule type" value="Transcribed_RNA"/>
</dbReference>
<keyword evidence="3" id="KW-0645">Protease</keyword>
<organism evidence="3">
    <name type="scientific">Lygus hesperus</name>
    <name type="common">Western plant bug</name>
    <dbReference type="NCBI Taxonomy" id="30085"/>
    <lineage>
        <taxon>Eukaryota</taxon>
        <taxon>Metazoa</taxon>
        <taxon>Ecdysozoa</taxon>
        <taxon>Arthropoda</taxon>
        <taxon>Hexapoda</taxon>
        <taxon>Insecta</taxon>
        <taxon>Pterygota</taxon>
        <taxon>Neoptera</taxon>
        <taxon>Paraneoptera</taxon>
        <taxon>Hemiptera</taxon>
        <taxon>Heteroptera</taxon>
        <taxon>Panheteroptera</taxon>
        <taxon>Cimicomorpha</taxon>
        <taxon>Miridae</taxon>
        <taxon>Mirini</taxon>
        <taxon>Lygus</taxon>
    </lineage>
</organism>